<organism evidence="10 11">
    <name type="scientific">Apilactobacillus kunkeei</name>
    <dbReference type="NCBI Taxonomy" id="148814"/>
    <lineage>
        <taxon>Bacteria</taxon>
        <taxon>Bacillati</taxon>
        <taxon>Bacillota</taxon>
        <taxon>Bacilli</taxon>
        <taxon>Lactobacillales</taxon>
        <taxon>Lactobacillaceae</taxon>
        <taxon>Apilactobacillus</taxon>
    </lineage>
</organism>
<dbReference type="GO" id="GO:0008240">
    <property type="term" value="F:tripeptidyl-peptidase activity"/>
    <property type="evidence" value="ECO:0007669"/>
    <property type="project" value="TreeGrafter"/>
</dbReference>
<evidence type="ECO:0000256" key="7">
    <source>
        <dbReference type="ARBA" id="ARBA00023145"/>
    </source>
</evidence>
<reference evidence="10 11" key="1">
    <citation type="journal article" date="2015" name="Genome Biol. Evol.">
        <title>Functionally Structured Genomes in Lactobacillus kunkeei Colonizing the Honey Crop and Food Products of Honeybees and Stingless Bees.</title>
        <authorList>
            <person name="Tamarit D."/>
            <person name="Ellegaard K.M."/>
            <person name="Wikander J."/>
            <person name="Olofsson T."/>
            <person name="Vasquez A."/>
            <person name="Andersson S.G."/>
        </authorList>
    </citation>
    <scope>NUCLEOTIDE SEQUENCE [LARGE SCALE GENOMIC DNA]</scope>
    <source>
        <strain evidence="10 11">LAla</strain>
    </source>
</reference>
<dbReference type="Pfam" id="PF09286">
    <property type="entry name" value="Pro-kuma_activ"/>
    <property type="match status" value="1"/>
</dbReference>
<dbReference type="PROSITE" id="PS51695">
    <property type="entry name" value="SEDOLISIN"/>
    <property type="match status" value="1"/>
</dbReference>
<dbReference type="PATRIC" id="fig|148814.9.peg.589"/>
<accession>A0A0M9DF51</accession>
<keyword evidence="2 10" id="KW-0645">Protease</keyword>
<feature type="signal peptide" evidence="8">
    <location>
        <begin position="1"/>
        <end position="20"/>
    </location>
</feature>
<evidence type="ECO:0000256" key="1">
    <source>
        <dbReference type="ARBA" id="ARBA00001913"/>
    </source>
</evidence>
<dbReference type="SUPFAM" id="SSF54897">
    <property type="entry name" value="Protease propeptides/inhibitors"/>
    <property type="match status" value="1"/>
</dbReference>
<evidence type="ECO:0000256" key="2">
    <source>
        <dbReference type="ARBA" id="ARBA00022670"/>
    </source>
</evidence>
<dbReference type="SMART" id="SM00944">
    <property type="entry name" value="Pro-kuma_activ"/>
    <property type="match status" value="1"/>
</dbReference>
<protein>
    <submittedName>
        <fullName evidence="10">Periplasmic aspartyl protease</fullName>
    </submittedName>
</protein>
<keyword evidence="7" id="KW-0865">Zymogen</keyword>
<evidence type="ECO:0000256" key="5">
    <source>
        <dbReference type="ARBA" id="ARBA00022825"/>
    </source>
</evidence>
<dbReference type="Proteomes" id="UP000037749">
    <property type="component" value="Unassembled WGS sequence"/>
</dbReference>
<keyword evidence="6" id="KW-0106">Calcium</keyword>
<dbReference type="SUPFAM" id="SSF52743">
    <property type="entry name" value="Subtilisin-like"/>
    <property type="match status" value="1"/>
</dbReference>
<dbReference type="InterPro" id="IPR050819">
    <property type="entry name" value="Tripeptidyl-peptidase_I"/>
</dbReference>
<keyword evidence="3" id="KW-0479">Metal-binding</keyword>
<dbReference type="AlphaFoldDB" id="A0A0M9DF51"/>
<name>A0A0M9DF51_9LACO</name>
<dbReference type="EMBL" id="JXCZ01000016">
    <property type="protein sequence ID" value="KOY79327.1"/>
    <property type="molecule type" value="Genomic_DNA"/>
</dbReference>
<evidence type="ECO:0000313" key="11">
    <source>
        <dbReference type="Proteomes" id="UP000037749"/>
    </source>
</evidence>
<dbReference type="InterPro" id="IPR015366">
    <property type="entry name" value="S53_propep"/>
</dbReference>
<comment type="caution">
    <text evidence="10">The sequence shown here is derived from an EMBL/GenBank/DDBJ whole genome shotgun (WGS) entry which is preliminary data.</text>
</comment>
<evidence type="ECO:0000313" key="10">
    <source>
        <dbReference type="EMBL" id="KOY79327.1"/>
    </source>
</evidence>
<dbReference type="RefSeq" id="WP_053796505.1">
    <property type="nucleotide sequence ID" value="NZ_JXCZ01000016.1"/>
</dbReference>
<feature type="chain" id="PRO_5038696946" evidence="8">
    <location>
        <begin position="21"/>
        <end position="594"/>
    </location>
</feature>
<proteinExistence type="predicted"/>
<dbReference type="InterPro" id="IPR036852">
    <property type="entry name" value="Peptidase_S8/S53_dom_sf"/>
</dbReference>
<evidence type="ECO:0000259" key="9">
    <source>
        <dbReference type="PROSITE" id="PS51695"/>
    </source>
</evidence>
<keyword evidence="5" id="KW-0720">Serine protease</keyword>
<sequence>MNYRKTIIATLSASVLLGTAFNYNVDAQAKKTVHKVKIQKKSKAKSSSATSNFAIILKTRSNSKLENYVLTKHKKFLSTKQFANRYGQTNRTVAAIQKYFKKYHIKTTKYAGNLVLRGYGSKSNIQKALKYKQVRVKVNGKFVYRPNHEPKMRGKLQKHVNGFMGLSNYDHVNSNAAKKTKSSSMKRSPKDFISRYGATSLKQAKLGAKHGIGIISFGGFKNSDITSFWKKVGVPSSIKRVHVYKDAYASIKSQSDETTMDIQQAGAIAPKSNINVYVSQPTISGMVESFAKAISANKSDSLSLSWGISEAELQQMMNEGFISKNYNSIMNSLLLQGAAQGISIFNSTGDNGAYDGIEGGVTGLTVESPASSPFITAVGATSVPISYTVNGHKVKIDKERAWSNDFLYPYFNHLKLYNSDQNSFLSTYFAGTGGGFSKFNQTPAYQSNVSGVNSYNAVQYWNMDSGYAKQYAKPIQTSSTTSGRNLPDIVANGDPQTGYTVLYNNQWFTDGGTSIVSPQVAAVNALFATRAKHRFGLWNPQLYALANNGNSPFNTLDSDKDNSNLYYTGQPGKKYNQATGLGTVNYGKLYQLMK</sequence>
<gene>
    <name evidence="10" type="ORF">RZ72_08500</name>
</gene>
<comment type="cofactor">
    <cofactor evidence="1">
        <name>Ca(2+)</name>
        <dbReference type="ChEBI" id="CHEBI:29108"/>
    </cofactor>
</comment>
<keyword evidence="8" id="KW-0732">Signal</keyword>
<dbReference type="CDD" id="cd04056">
    <property type="entry name" value="Peptidases_S53"/>
    <property type="match status" value="1"/>
</dbReference>
<dbReference type="Gene3D" id="3.40.50.200">
    <property type="entry name" value="Peptidase S8/S53 domain"/>
    <property type="match status" value="1"/>
</dbReference>
<feature type="domain" description="Peptidase S53" evidence="9">
    <location>
        <begin position="186"/>
        <end position="594"/>
    </location>
</feature>
<keyword evidence="4" id="KW-0378">Hydrolase</keyword>
<evidence type="ECO:0000256" key="6">
    <source>
        <dbReference type="ARBA" id="ARBA00022837"/>
    </source>
</evidence>
<evidence type="ECO:0000256" key="4">
    <source>
        <dbReference type="ARBA" id="ARBA00022801"/>
    </source>
</evidence>
<dbReference type="PANTHER" id="PTHR14218">
    <property type="entry name" value="PROTEASE S8 TRIPEPTIDYL PEPTIDASE I CLN2"/>
    <property type="match status" value="1"/>
</dbReference>
<evidence type="ECO:0000256" key="3">
    <source>
        <dbReference type="ARBA" id="ARBA00022723"/>
    </source>
</evidence>
<dbReference type="PANTHER" id="PTHR14218:SF15">
    <property type="entry name" value="TRIPEPTIDYL-PEPTIDASE 1"/>
    <property type="match status" value="1"/>
</dbReference>
<dbReference type="GO" id="GO:0006508">
    <property type="term" value="P:proteolysis"/>
    <property type="evidence" value="ECO:0007669"/>
    <property type="project" value="UniProtKB-KW"/>
</dbReference>
<dbReference type="GO" id="GO:0046872">
    <property type="term" value="F:metal ion binding"/>
    <property type="evidence" value="ECO:0007669"/>
    <property type="project" value="UniProtKB-KW"/>
</dbReference>
<evidence type="ECO:0000256" key="8">
    <source>
        <dbReference type="SAM" id="SignalP"/>
    </source>
</evidence>
<dbReference type="GO" id="GO:0004252">
    <property type="term" value="F:serine-type endopeptidase activity"/>
    <property type="evidence" value="ECO:0007669"/>
    <property type="project" value="InterPro"/>
</dbReference>
<dbReference type="InterPro" id="IPR030400">
    <property type="entry name" value="Sedolisin_dom"/>
</dbReference>